<dbReference type="GO" id="GO:0018784">
    <property type="term" value="F:(S)-2-haloacid dehalogenase activity"/>
    <property type="evidence" value="ECO:0007669"/>
    <property type="project" value="UniProtKB-UniRule"/>
</dbReference>
<dbReference type="EMBL" id="KP056256">
    <property type="protein sequence ID" value="AIY23017.1"/>
    <property type="molecule type" value="Genomic_DNA"/>
</dbReference>
<evidence type="ECO:0000256" key="3">
    <source>
        <dbReference type="ARBA" id="ARBA00022801"/>
    </source>
</evidence>
<dbReference type="InterPro" id="IPR036412">
    <property type="entry name" value="HAD-like_sf"/>
</dbReference>
<dbReference type="GeneID" id="93036130"/>
<evidence type="ECO:0000256" key="1">
    <source>
        <dbReference type="ARBA" id="ARBA00008106"/>
    </source>
</evidence>
<dbReference type="Pfam" id="PF00702">
    <property type="entry name" value="Hydrolase"/>
    <property type="match status" value="1"/>
</dbReference>
<dbReference type="RefSeq" id="WP_040063703.1">
    <property type="nucleotide sequence ID" value="NZ_CP168992.1"/>
</dbReference>
<keyword evidence="6" id="KW-0614">Plasmid</keyword>
<evidence type="ECO:0000256" key="2">
    <source>
        <dbReference type="ARBA" id="ARBA00022723"/>
    </source>
</evidence>
<geneLocation type="plasmid" evidence="6">
    <name>pYDC637</name>
</geneLocation>
<dbReference type="InterPro" id="IPR006439">
    <property type="entry name" value="HAD-SF_hydro_IA"/>
</dbReference>
<dbReference type="SMR" id="A0A0A1E2G9"/>
<dbReference type="PANTHER" id="PTHR43316:SF3">
    <property type="entry name" value="HALOACID DEHALOGENASE, TYPE II (AFU_ORTHOLOGUE AFUA_2G07750)-RELATED"/>
    <property type="match status" value="1"/>
</dbReference>
<dbReference type="CDD" id="cd02588">
    <property type="entry name" value="HAD_L2-DEX"/>
    <property type="match status" value="1"/>
</dbReference>
<keyword evidence="2" id="KW-0479">Metal-binding</keyword>
<dbReference type="Gene3D" id="3.40.50.1000">
    <property type="entry name" value="HAD superfamily/HAD-like"/>
    <property type="match status" value="1"/>
</dbReference>
<dbReference type="SUPFAM" id="SSF56784">
    <property type="entry name" value="HAD-like"/>
    <property type="match status" value="1"/>
</dbReference>
<dbReference type="EC" id="3.8.1.2" evidence="5"/>
<dbReference type="InterPro" id="IPR006328">
    <property type="entry name" value="2-HAD"/>
</dbReference>
<sequence length="235" mass="25595">MTDDSDTPETKGILFFDVNETLLDTASLKEYAGKRLANRQDLTDVWFTSLLHYSLVETVTGSWHRFGDIAEAVLEMTAERYGISLAESDEPLSAVLASLPAHPDVARGLSALSQQGFTLVALTNSSAELAESQLRSACIDGYFSKTLSVEELCKYKPDLSVYNWAVHLMGRPASECMLIAAHGWDVGGAKLAGMKTAFIARKGQTLYPLAPKPDFVARDIFALSQIINSLTGENI</sequence>
<dbReference type="AlphaFoldDB" id="A0A0A1E2G9"/>
<dbReference type="InterPro" id="IPR023214">
    <property type="entry name" value="HAD_sf"/>
</dbReference>
<accession>A0A0A1E2G9</accession>
<dbReference type="SFLD" id="SFLDG01129">
    <property type="entry name" value="C1.5:_HAD__Beta-PGM__Phosphata"/>
    <property type="match status" value="1"/>
</dbReference>
<dbReference type="InterPro" id="IPR023198">
    <property type="entry name" value="PGP-like_dom2"/>
</dbReference>
<dbReference type="SFLD" id="SFLDS00003">
    <property type="entry name" value="Haloacid_Dehalogenase"/>
    <property type="match status" value="1"/>
</dbReference>
<reference evidence="6" key="1">
    <citation type="journal article" date="2015" name="Antimicrob. Agents Chemother.">
        <title>Complete Sequence of Conjugative IncA/C Plasmid Encoding CMY-2 ?-Lactamase and RmtE 16S rRNA Methyltransferase.</title>
        <authorList>
            <person name="Lee C.S."/>
            <person name="Li J.J."/>
            <person name="Doi Y."/>
        </authorList>
    </citation>
    <scope>NUCLEOTIDE SEQUENCE</scope>
    <source>
        <strain evidence="6">YDC637</strain>
        <plasmid evidence="6">pYDC637</plasmid>
    </source>
</reference>
<comment type="function">
    <text evidence="5">Catalyzes the hydrolytic dehalogenation of small (S)-2-haloalkanoic acids to yield the corresponding (R)-2-hydroxyalkanoic acids.</text>
</comment>
<dbReference type="NCBIfam" id="TIGR01428">
    <property type="entry name" value="HAD_type_II"/>
    <property type="match status" value="1"/>
</dbReference>
<keyword evidence="3 5" id="KW-0378">Hydrolase</keyword>
<dbReference type="NCBIfam" id="TIGR01493">
    <property type="entry name" value="HAD-SF-IA-v2"/>
    <property type="match status" value="1"/>
</dbReference>
<dbReference type="InterPro" id="IPR051540">
    <property type="entry name" value="S-2-haloacid_dehalogenase"/>
</dbReference>
<evidence type="ECO:0000256" key="5">
    <source>
        <dbReference type="RuleBase" id="RU368077"/>
    </source>
</evidence>
<name>A0A0A1E2G9_ECOLX</name>
<dbReference type="Gene3D" id="1.10.150.240">
    <property type="entry name" value="Putative phosphatase, domain 2"/>
    <property type="match status" value="1"/>
</dbReference>
<organism evidence="6">
    <name type="scientific">Escherichia coli</name>
    <dbReference type="NCBI Taxonomy" id="562"/>
    <lineage>
        <taxon>Bacteria</taxon>
        <taxon>Pseudomonadati</taxon>
        <taxon>Pseudomonadota</taxon>
        <taxon>Gammaproteobacteria</taxon>
        <taxon>Enterobacterales</taxon>
        <taxon>Enterobacteriaceae</taxon>
        <taxon>Escherichia</taxon>
    </lineage>
</organism>
<keyword evidence="4" id="KW-0460">Magnesium</keyword>
<comment type="similarity">
    <text evidence="1 5">Belongs to the HAD-like hydrolase superfamily. S-2-haloalkanoic acid dehalogenase family.</text>
</comment>
<dbReference type="PRINTS" id="PR00413">
    <property type="entry name" value="HADHALOGNASE"/>
</dbReference>
<dbReference type="GO" id="GO:0046872">
    <property type="term" value="F:metal ion binding"/>
    <property type="evidence" value="ECO:0007669"/>
    <property type="project" value="UniProtKB-KW"/>
</dbReference>
<comment type="catalytic activity">
    <reaction evidence="5">
        <text>an (S)-2-haloacid + H2O = a (2R)-2-hydroxycarboxylate + a halide anion + H(+)</text>
        <dbReference type="Rhea" id="RHEA:11192"/>
        <dbReference type="ChEBI" id="CHEBI:15377"/>
        <dbReference type="ChEBI" id="CHEBI:15378"/>
        <dbReference type="ChEBI" id="CHEBI:16042"/>
        <dbReference type="ChEBI" id="CHEBI:58314"/>
        <dbReference type="ChEBI" id="CHEBI:137405"/>
        <dbReference type="EC" id="3.8.1.2"/>
    </reaction>
</comment>
<evidence type="ECO:0000313" key="6">
    <source>
        <dbReference type="EMBL" id="AIY23017.1"/>
    </source>
</evidence>
<evidence type="ECO:0000256" key="4">
    <source>
        <dbReference type="ARBA" id="ARBA00022842"/>
    </source>
</evidence>
<proteinExistence type="inferred from homology"/>
<protein>
    <recommendedName>
        <fullName evidence="5">(S)-2-haloacid dehalogenase</fullName>
        <ecNumber evidence="5">3.8.1.2</ecNumber>
    </recommendedName>
    <alternativeName>
        <fullName evidence="5">2-haloalkanoic acid dehalogenase</fullName>
    </alternativeName>
    <alternativeName>
        <fullName evidence="5">Halocarboxylic acid halidohydrolase</fullName>
    </alternativeName>
    <alternativeName>
        <fullName evidence="5">L-2-haloacid dehalogenase</fullName>
    </alternativeName>
</protein>
<dbReference type="PANTHER" id="PTHR43316">
    <property type="entry name" value="HYDROLASE, HALOACID DELAHOGENASE-RELATED"/>
    <property type="match status" value="1"/>
</dbReference>